<gene>
    <name evidence="2" type="ORF">LCGC14_0279970</name>
</gene>
<dbReference type="GO" id="GO:0016787">
    <property type="term" value="F:hydrolase activity"/>
    <property type="evidence" value="ECO:0007669"/>
    <property type="project" value="InterPro"/>
</dbReference>
<reference evidence="2" key="1">
    <citation type="journal article" date="2015" name="Nature">
        <title>Complex archaea that bridge the gap between prokaryotes and eukaryotes.</title>
        <authorList>
            <person name="Spang A."/>
            <person name="Saw J.H."/>
            <person name="Jorgensen S.L."/>
            <person name="Zaremba-Niedzwiedzka K."/>
            <person name="Martijn J."/>
            <person name="Lind A.E."/>
            <person name="van Eijk R."/>
            <person name="Schleper C."/>
            <person name="Guy L."/>
            <person name="Ettema T.J."/>
        </authorList>
    </citation>
    <scope>NUCLEOTIDE SEQUENCE</scope>
</reference>
<sequence length="140" mass="15015">MDIRQITPRFYASPQIDPSDMGAIKEAGITLILCNRPDAEVPPSHQHAAIQAAAEAAGLRFAYQELTHQTMTPDVIAHNREISVAQDEVVLGYCASGTRSTIAWALGQAGKQPADTLIEAARAGGYDLSHMRDVLSAPYA</sequence>
<dbReference type="Pfam" id="PF04273">
    <property type="entry name" value="BLH_phosphatase"/>
    <property type="match status" value="1"/>
</dbReference>
<comment type="caution">
    <text evidence="2">The sequence shown here is derived from an EMBL/GenBank/DDBJ whole genome shotgun (WGS) entry which is preliminary data.</text>
</comment>
<evidence type="ECO:0000313" key="2">
    <source>
        <dbReference type="EMBL" id="KKN85339.1"/>
    </source>
</evidence>
<dbReference type="Gene3D" id="3.90.190.10">
    <property type="entry name" value="Protein tyrosine phosphatase superfamily"/>
    <property type="match status" value="1"/>
</dbReference>
<dbReference type="SUPFAM" id="SSF52799">
    <property type="entry name" value="(Phosphotyrosine protein) phosphatases II"/>
    <property type="match status" value="1"/>
</dbReference>
<protein>
    <recommendedName>
        <fullName evidence="1">Beta-lactamase hydrolase-like protein phosphatase-like domain-containing protein</fullName>
    </recommendedName>
</protein>
<evidence type="ECO:0000259" key="1">
    <source>
        <dbReference type="Pfam" id="PF04273"/>
    </source>
</evidence>
<organism evidence="2">
    <name type="scientific">marine sediment metagenome</name>
    <dbReference type="NCBI Taxonomy" id="412755"/>
    <lineage>
        <taxon>unclassified sequences</taxon>
        <taxon>metagenomes</taxon>
        <taxon>ecological metagenomes</taxon>
    </lineage>
</organism>
<feature type="domain" description="Beta-lactamase hydrolase-like protein phosphatase-like" evidence="1">
    <location>
        <begin position="2"/>
        <end position="110"/>
    </location>
</feature>
<proteinExistence type="predicted"/>
<dbReference type="EMBL" id="LAZR01000160">
    <property type="protein sequence ID" value="KKN85339.1"/>
    <property type="molecule type" value="Genomic_DNA"/>
</dbReference>
<dbReference type="AlphaFoldDB" id="A0A0F9U1C8"/>
<dbReference type="InterPro" id="IPR005939">
    <property type="entry name" value="BLH_phosphatase-like"/>
</dbReference>
<accession>A0A0F9U1C8</accession>
<dbReference type="NCBIfam" id="TIGR01244">
    <property type="entry name" value="TIGR01244 family sulfur transferase"/>
    <property type="match status" value="1"/>
</dbReference>
<name>A0A0F9U1C8_9ZZZZ</name>
<dbReference type="InterPro" id="IPR029021">
    <property type="entry name" value="Prot-tyrosine_phosphatase-like"/>
</dbReference>